<dbReference type="EMBL" id="CP061799">
    <property type="protein sequence ID" value="QTA78155.1"/>
    <property type="molecule type" value="Genomic_DNA"/>
</dbReference>
<evidence type="ECO:0000259" key="9">
    <source>
        <dbReference type="PROSITE" id="PS50928"/>
    </source>
</evidence>
<feature type="transmembrane region" description="Helical" evidence="8">
    <location>
        <begin position="330"/>
        <end position="348"/>
    </location>
</feature>
<evidence type="ECO:0000256" key="8">
    <source>
        <dbReference type="RuleBase" id="RU363032"/>
    </source>
</evidence>
<keyword evidence="6 8" id="KW-1133">Transmembrane helix</keyword>
<dbReference type="GO" id="GO:0006865">
    <property type="term" value="P:amino acid transport"/>
    <property type="evidence" value="ECO:0007669"/>
    <property type="project" value="TreeGrafter"/>
</dbReference>
<dbReference type="InterPro" id="IPR000515">
    <property type="entry name" value="MetI-like"/>
</dbReference>
<comment type="subcellular location">
    <subcellularLocation>
        <location evidence="1">Cell inner membrane</location>
        <topology evidence="1">Multi-pass membrane protein</topology>
    </subcellularLocation>
    <subcellularLocation>
        <location evidence="8">Cell membrane</location>
        <topology evidence="8">Multi-pass membrane protein</topology>
    </subcellularLocation>
</comment>
<dbReference type="CDD" id="cd06261">
    <property type="entry name" value="TM_PBP2"/>
    <property type="match status" value="1"/>
</dbReference>
<dbReference type="AlphaFoldDB" id="A0A975B3K1"/>
<evidence type="ECO:0000256" key="6">
    <source>
        <dbReference type="ARBA" id="ARBA00022989"/>
    </source>
</evidence>
<dbReference type="RefSeq" id="WP_246514849.1">
    <property type="nucleotide sequence ID" value="NZ_CP061799.1"/>
</dbReference>
<dbReference type="InterPro" id="IPR043429">
    <property type="entry name" value="ArtM/GltK/GlnP/TcyL/YhdX-like"/>
</dbReference>
<evidence type="ECO:0000256" key="2">
    <source>
        <dbReference type="ARBA" id="ARBA00010072"/>
    </source>
</evidence>
<feature type="transmembrane region" description="Helical" evidence="8">
    <location>
        <begin position="156"/>
        <end position="181"/>
    </location>
</feature>
<feature type="transmembrane region" description="Helical" evidence="8">
    <location>
        <begin position="285"/>
        <end position="310"/>
    </location>
</feature>
<organism evidence="10 11">
    <name type="scientific">Desulfonema limicola</name>
    <dbReference type="NCBI Taxonomy" id="45656"/>
    <lineage>
        <taxon>Bacteria</taxon>
        <taxon>Pseudomonadati</taxon>
        <taxon>Thermodesulfobacteriota</taxon>
        <taxon>Desulfobacteria</taxon>
        <taxon>Desulfobacterales</taxon>
        <taxon>Desulfococcaceae</taxon>
        <taxon>Desulfonema</taxon>
    </lineage>
</organism>
<dbReference type="GO" id="GO:0043190">
    <property type="term" value="C:ATP-binding cassette (ABC) transporter complex"/>
    <property type="evidence" value="ECO:0007669"/>
    <property type="project" value="InterPro"/>
</dbReference>
<feature type="transmembrane region" description="Helical" evidence="8">
    <location>
        <begin position="202"/>
        <end position="220"/>
    </location>
</feature>
<keyword evidence="7 8" id="KW-0472">Membrane</keyword>
<keyword evidence="5 8" id="KW-0812">Transmembrane</keyword>
<reference evidence="10" key="1">
    <citation type="journal article" date="2021" name="Microb. Physiol.">
        <title>Proteogenomic Insights into the Physiology of Marine, Sulfate-Reducing, Filamentous Desulfonema limicola and Desulfonema magnum.</title>
        <authorList>
            <person name="Schnaars V."/>
            <person name="Wohlbrand L."/>
            <person name="Scheve S."/>
            <person name="Hinrichs C."/>
            <person name="Reinhardt R."/>
            <person name="Rabus R."/>
        </authorList>
    </citation>
    <scope>NUCLEOTIDE SEQUENCE</scope>
    <source>
        <strain evidence="10">5ac10</strain>
    </source>
</reference>
<dbReference type="InterPro" id="IPR010065">
    <property type="entry name" value="AA_ABC_transptr_permease_3TM"/>
</dbReference>
<dbReference type="KEGG" id="dli:dnl_03700"/>
<dbReference type="Pfam" id="PF00528">
    <property type="entry name" value="BPD_transp_1"/>
    <property type="match status" value="1"/>
</dbReference>
<dbReference type="PROSITE" id="PS50928">
    <property type="entry name" value="ABC_TM1"/>
    <property type="match status" value="1"/>
</dbReference>
<dbReference type="GO" id="GO:0022857">
    <property type="term" value="F:transmembrane transporter activity"/>
    <property type="evidence" value="ECO:0007669"/>
    <property type="project" value="InterPro"/>
</dbReference>
<proteinExistence type="inferred from homology"/>
<dbReference type="NCBIfam" id="TIGR01726">
    <property type="entry name" value="HEQRo_perm_3TM"/>
    <property type="match status" value="1"/>
</dbReference>
<evidence type="ECO:0000256" key="3">
    <source>
        <dbReference type="ARBA" id="ARBA00022448"/>
    </source>
</evidence>
<gene>
    <name evidence="10" type="primary">aapM1</name>
    <name evidence="10" type="ORF">dnl_03700</name>
</gene>
<feature type="transmembrane region" description="Helical" evidence="8">
    <location>
        <begin position="126"/>
        <end position="144"/>
    </location>
</feature>
<feature type="transmembrane region" description="Helical" evidence="8">
    <location>
        <begin position="33"/>
        <end position="54"/>
    </location>
</feature>
<feature type="domain" description="ABC transmembrane type-1" evidence="9">
    <location>
        <begin position="157"/>
        <end position="347"/>
    </location>
</feature>
<keyword evidence="3 8" id="KW-0813">Transport</keyword>
<dbReference type="Proteomes" id="UP000663720">
    <property type="component" value="Chromosome"/>
</dbReference>
<evidence type="ECO:0000256" key="7">
    <source>
        <dbReference type="ARBA" id="ARBA00023136"/>
    </source>
</evidence>
<accession>A0A975B3K1</accession>
<evidence type="ECO:0000313" key="10">
    <source>
        <dbReference type="EMBL" id="QTA78155.1"/>
    </source>
</evidence>
<name>A0A975B3K1_9BACT</name>
<dbReference type="PANTHER" id="PTHR30614">
    <property type="entry name" value="MEMBRANE COMPONENT OF AMINO ACID ABC TRANSPORTER"/>
    <property type="match status" value="1"/>
</dbReference>
<dbReference type="PANTHER" id="PTHR30614:SF41">
    <property type="entry name" value="INNER MEMBRANE AMINO-ACID ABC TRANSPORTER PERMEASE PROTEIN YHDY"/>
    <property type="match status" value="1"/>
</dbReference>
<dbReference type="SUPFAM" id="SSF161098">
    <property type="entry name" value="MetI-like"/>
    <property type="match status" value="1"/>
</dbReference>
<feature type="transmembrane region" description="Helical" evidence="8">
    <location>
        <begin position="232"/>
        <end position="252"/>
    </location>
</feature>
<evidence type="ECO:0000313" key="11">
    <source>
        <dbReference type="Proteomes" id="UP000663720"/>
    </source>
</evidence>
<feature type="transmembrane region" description="Helical" evidence="8">
    <location>
        <begin position="99"/>
        <end position="114"/>
    </location>
</feature>
<keyword evidence="11" id="KW-1185">Reference proteome</keyword>
<dbReference type="Gene3D" id="1.10.3720.10">
    <property type="entry name" value="MetI-like"/>
    <property type="match status" value="1"/>
</dbReference>
<evidence type="ECO:0000256" key="1">
    <source>
        <dbReference type="ARBA" id="ARBA00004429"/>
    </source>
</evidence>
<comment type="similarity">
    <text evidence="2">Belongs to the binding-protein-dependent transport system permease family. HisMQ subfamily.</text>
</comment>
<keyword evidence="4" id="KW-1003">Cell membrane</keyword>
<protein>
    <submittedName>
        <fullName evidence="10">General L-amino acid transport system permease protein</fullName>
    </submittedName>
</protein>
<evidence type="ECO:0000256" key="4">
    <source>
        <dbReference type="ARBA" id="ARBA00022475"/>
    </source>
</evidence>
<sequence length="360" mass="40511">MNTKELNNFEDLKPPIINVGIIGWIKANLFNNWFNSILTLAVLFFFWKTIPPLFRWAFIDSLWMSTGTECHQSGGACWSIIPANIQFIIFGFYPADQQWRPLLAMILLAVLLIISRNRNFWNKTLFYIWISGFFIMGLLMKGGLGLEPVESTQWGGLPLTLILSVFGLTAAYPLGIALALGRQSKMPVIKVLSIVYIELIRGVPLISLLFMSAIIFPLFLPEGITLNKIFRAQAAIIMFTAAYVAEVVRGGLQAIPRGQYEAADSIGLNYFQTMRLIILPQALKIVIPPTVSVLISAFKDTSLVVIIALYDVLKTTQSTLSNPKWMGFSTEAYIFVAVIYFVCCYFMSTWSRKLEKELST</sequence>
<dbReference type="InterPro" id="IPR035906">
    <property type="entry name" value="MetI-like_sf"/>
</dbReference>
<evidence type="ECO:0000256" key="5">
    <source>
        <dbReference type="ARBA" id="ARBA00022692"/>
    </source>
</evidence>